<name>A0A2B7XPM4_POLH7</name>
<dbReference type="OrthoDB" id="5413829at2759"/>
<proteinExistence type="predicted"/>
<comment type="caution">
    <text evidence="2">The sequence shown here is derived from an EMBL/GenBank/DDBJ whole genome shotgun (WGS) entry which is preliminary data.</text>
</comment>
<evidence type="ECO:0000313" key="2">
    <source>
        <dbReference type="EMBL" id="PGH10900.1"/>
    </source>
</evidence>
<dbReference type="EMBL" id="PDNA01000140">
    <property type="protein sequence ID" value="PGH10900.1"/>
    <property type="molecule type" value="Genomic_DNA"/>
</dbReference>
<feature type="compositionally biased region" description="Basic and acidic residues" evidence="1">
    <location>
        <begin position="159"/>
        <end position="172"/>
    </location>
</feature>
<dbReference type="Gene3D" id="6.10.250.2790">
    <property type="match status" value="1"/>
</dbReference>
<feature type="compositionally biased region" description="Basic and acidic residues" evidence="1">
    <location>
        <begin position="302"/>
        <end position="318"/>
    </location>
</feature>
<feature type="region of interest" description="Disordered" evidence="1">
    <location>
        <begin position="142"/>
        <end position="172"/>
    </location>
</feature>
<feature type="compositionally biased region" description="Polar residues" evidence="1">
    <location>
        <begin position="321"/>
        <end position="331"/>
    </location>
</feature>
<evidence type="ECO:0000256" key="1">
    <source>
        <dbReference type="SAM" id="MobiDB-lite"/>
    </source>
</evidence>
<dbReference type="STRING" id="1447883.A0A2B7XPM4"/>
<feature type="region of interest" description="Disordered" evidence="1">
    <location>
        <begin position="1"/>
        <end position="31"/>
    </location>
</feature>
<keyword evidence="3" id="KW-1185">Reference proteome</keyword>
<feature type="compositionally biased region" description="Low complexity" evidence="1">
    <location>
        <begin position="11"/>
        <end position="21"/>
    </location>
</feature>
<sequence>MARVIAAADTKPSAASEPAKSSELDASLRQFSDPSFDPVDFLNDILPPLTRTSFQQSTTTATTREPGAVSLADLSAQTQTLLSQLSAQNARLSNTLTQLTDEILRGGGRLAYEVEVLRGETIGLGDTLTEVLHDDIQKFVPQGLDMEDPTSDPTSVSDEEGKERVTREETAAEDPKFITQLRTLSLVRARLEDVIGTFGEAMEWPLPPSEVSVASSFISVAGPEPGPENQSREEKGHEVAKKLRTEISELLDSEGGGEAGIAAASRRIEALHTISTVWKGTAEERARSKFVDSLTKMVEDKRKALEQARDKGQRDPRKGVVSQSARTSTDSSRGDRPTNQESSSTGSGLLRNLQRLRDEIYLE</sequence>
<dbReference type="Proteomes" id="UP000224634">
    <property type="component" value="Unassembled WGS sequence"/>
</dbReference>
<reference evidence="2 3" key="1">
    <citation type="submission" date="2017-10" db="EMBL/GenBank/DDBJ databases">
        <title>Comparative genomics in systemic dimorphic fungi from Ajellomycetaceae.</title>
        <authorList>
            <person name="Munoz J.F."/>
            <person name="Mcewen J.G."/>
            <person name="Clay O.K."/>
            <person name="Cuomo C.A."/>
        </authorList>
    </citation>
    <scope>NUCLEOTIDE SEQUENCE [LARGE SCALE GENOMIC DNA]</scope>
    <source>
        <strain evidence="2 3">UAMH7299</strain>
    </source>
</reference>
<protein>
    <submittedName>
        <fullName evidence="2">Uncharacterized protein</fullName>
    </submittedName>
</protein>
<feature type="region of interest" description="Disordered" evidence="1">
    <location>
        <begin position="302"/>
        <end position="351"/>
    </location>
</feature>
<dbReference type="AlphaFoldDB" id="A0A2B7XPM4"/>
<organism evidence="2 3">
    <name type="scientific">Polytolypa hystricis (strain UAMH7299)</name>
    <dbReference type="NCBI Taxonomy" id="1447883"/>
    <lineage>
        <taxon>Eukaryota</taxon>
        <taxon>Fungi</taxon>
        <taxon>Dikarya</taxon>
        <taxon>Ascomycota</taxon>
        <taxon>Pezizomycotina</taxon>
        <taxon>Eurotiomycetes</taxon>
        <taxon>Eurotiomycetidae</taxon>
        <taxon>Onygenales</taxon>
        <taxon>Onygenales incertae sedis</taxon>
        <taxon>Polytolypa</taxon>
    </lineage>
</organism>
<accession>A0A2B7XPM4</accession>
<evidence type="ECO:0000313" key="3">
    <source>
        <dbReference type="Proteomes" id="UP000224634"/>
    </source>
</evidence>
<gene>
    <name evidence="2" type="ORF">AJ80_07343</name>
</gene>